<sequence length="174" mass="20321">MRTRNHYLIFKSTYLTLVGMCLLLCSACKFNPNIQGEGEPYLQGVWVQDSIAHQDQLLTYSLYRLKFTCDSVYITLKTFSKVRTVVDSCYGDGQWEEYARGVYLVRNDSLLIESTFTRSNWRQKLSGCHRIGQFLPRFKLVKHTADSLYLESQYYQTPVNLRKIEHITCVPKPL</sequence>
<evidence type="ECO:0008006" key="2">
    <source>
        <dbReference type="Google" id="ProtNLM"/>
    </source>
</evidence>
<accession>F4C3A8</accession>
<dbReference type="KEGG" id="shg:Sph21_1524"/>
<dbReference type="AlphaFoldDB" id="F4C3A8"/>
<reference evidence="1" key="1">
    <citation type="submission" date="2011-03" db="EMBL/GenBank/DDBJ databases">
        <title>Complete sequence of Sphingobacterium sp. 21.</title>
        <authorList>
            <consortium name="US DOE Joint Genome Institute"/>
            <person name="Lucas S."/>
            <person name="Copeland A."/>
            <person name="Lapidus A."/>
            <person name="Cheng J.-F."/>
            <person name="Goodwin L."/>
            <person name="Pitluck S."/>
            <person name="Davenport K."/>
            <person name="Detter J.C."/>
            <person name="Han C."/>
            <person name="Tapia R."/>
            <person name="Land M."/>
            <person name="Hauser L."/>
            <person name="Kyrpides N."/>
            <person name="Ivanova N."/>
            <person name="Ovchinnikova G."/>
            <person name="Pagani I."/>
            <person name="Siebers A.K."/>
            <person name="Allgaier M."/>
            <person name="Thelen M.P."/>
            <person name="Hugenholtz P."/>
            <person name="Woyke T."/>
        </authorList>
    </citation>
    <scope>NUCLEOTIDE SEQUENCE</scope>
    <source>
        <strain evidence="1">21</strain>
    </source>
</reference>
<dbReference type="eggNOG" id="ENOG5032U1C">
    <property type="taxonomic scope" value="Bacteria"/>
</dbReference>
<gene>
    <name evidence="1" type="ordered locus">Sph21_1524</name>
</gene>
<protein>
    <recommendedName>
        <fullName evidence="2">Fumarate hydratase</fullName>
    </recommendedName>
</protein>
<dbReference type="STRING" id="743722.Sph21_1524"/>
<organism evidence="1">
    <name type="scientific">Sphingobacterium sp. (strain 21)</name>
    <dbReference type="NCBI Taxonomy" id="743722"/>
    <lineage>
        <taxon>Bacteria</taxon>
        <taxon>Pseudomonadati</taxon>
        <taxon>Bacteroidota</taxon>
        <taxon>Sphingobacteriia</taxon>
        <taxon>Sphingobacteriales</taxon>
        <taxon>Sphingobacteriaceae</taxon>
        <taxon>Sphingobacterium</taxon>
    </lineage>
</organism>
<dbReference type="HOGENOM" id="CLU_1601114_0_0_10"/>
<evidence type="ECO:0000313" key="1">
    <source>
        <dbReference type="EMBL" id="ADZ78086.1"/>
    </source>
</evidence>
<dbReference type="EMBL" id="CP002584">
    <property type="protein sequence ID" value="ADZ78086.1"/>
    <property type="molecule type" value="Genomic_DNA"/>
</dbReference>
<name>F4C3A8_SPHS2</name>
<proteinExistence type="predicted"/>